<dbReference type="Proteomes" id="UP001139887">
    <property type="component" value="Unassembled WGS sequence"/>
</dbReference>
<keyword evidence="2" id="KW-0186">Copper</keyword>
<proteinExistence type="inferred from homology"/>
<evidence type="ECO:0000259" key="4">
    <source>
        <dbReference type="Pfam" id="PF00394"/>
    </source>
</evidence>
<dbReference type="CDD" id="cd04205">
    <property type="entry name" value="CuRO_2_LCC_like"/>
    <property type="match status" value="1"/>
</dbReference>
<dbReference type="SUPFAM" id="SSF49503">
    <property type="entry name" value="Cupredoxins"/>
    <property type="match status" value="3"/>
</dbReference>
<organism evidence="7 8">
    <name type="scientific">Coemansia brasiliensis</name>
    <dbReference type="NCBI Taxonomy" id="2650707"/>
    <lineage>
        <taxon>Eukaryota</taxon>
        <taxon>Fungi</taxon>
        <taxon>Fungi incertae sedis</taxon>
        <taxon>Zoopagomycota</taxon>
        <taxon>Kickxellomycotina</taxon>
        <taxon>Kickxellomycetes</taxon>
        <taxon>Kickxellales</taxon>
        <taxon>Kickxellaceae</taxon>
        <taxon>Coemansia</taxon>
    </lineage>
</organism>
<feature type="domain" description="Plastocyanin-like" evidence="6">
    <location>
        <begin position="28"/>
        <end position="142"/>
    </location>
</feature>
<evidence type="ECO:0000256" key="1">
    <source>
        <dbReference type="ARBA" id="ARBA00010609"/>
    </source>
</evidence>
<evidence type="ECO:0000256" key="3">
    <source>
        <dbReference type="SAM" id="SignalP"/>
    </source>
</evidence>
<dbReference type="EMBL" id="JANBUW010000098">
    <property type="protein sequence ID" value="KAJ2849192.1"/>
    <property type="molecule type" value="Genomic_DNA"/>
</dbReference>
<comment type="similarity">
    <text evidence="1">Belongs to the multicopper oxidase family.</text>
</comment>
<dbReference type="Gene3D" id="2.60.40.420">
    <property type="entry name" value="Cupredoxins - blue copper proteins"/>
    <property type="match status" value="3"/>
</dbReference>
<dbReference type="Pfam" id="PF07731">
    <property type="entry name" value="Cu-oxidase_2"/>
    <property type="match status" value="1"/>
</dbReference>
<sequence length="544" mass="62188">MLKFVFSWLIAAYVVLAADVHVWWDVSFQSVSRDGFSTHLATVVNGRLPIPPVYVDEGDVLFLHVQNSLPHPLSIHAHGLFQRNTTHYDGTGMVTECGIPPGYNFTYKIHTEEQTGMFWLHGHHEFEIPDGLRVPFIIRKRKSLWEVDEDILITLEDWMSMEFIERTQLLDTVPLGSLGHNYPSVLINGISGNLTEPIRFVPGKKYRLRIISMSSTYWFRFRIPGHQMHIIEADGIDSEPAAVDGLDMCPGQRYSVLVDALDTAKFNFNINVTFFADFVERTPNINPRYYHIPLEYRQNAPIKQFPLIEDAQVKWSSDFGLVPQDKQEILEPIDRRIVLDEKEHIPDIGLPDYAFGNYAFNHSTNVPALLTALSMGDLAFDPRVYGPQANAQVVRYMENIEIVFNNTNGRDHSFHLHGHAFQVVESGCAVQNRTLCSDKTKYSLKWPMRRDTVTLPMYHYLKIRFKADNPGTFMGQCHQEQHLYKGLAFVLIEAPDKLQKNLKVPRIIMDHCHILGRKTQGNAAGNWGFNMTGLPQAKLVVNDT</sequence>
<keyword evidence="3" id="KW-0732">Signal</keyword>
<dbReference type="PANTHER" id="PTHR11709:SF511">
    <property type="entry name" value="LACCASE"/>
    <property type="match status" value="1"/>
</dbReference>
<dbReference type="InterPro" id="IPR045087">
    <property type="entry name" value="Cu-oxidase_fam"/>
</dbReference>
<evidence type="ECO:0000259" key="5">
    <source>
        <dbReference type="Pfam" id="PF07731"/>
    </source>
</evidence>
<dbReference type="PANTHER" id="PTHR11709">
    <property type="entry name" value="MULTI-COPPER OXIDASE"/>
    <property type="match status" value="1"/>
</dbReference>
<dbReference type="AlphaFoldDB" id="A0A9W8IE11"/>
<dbReference type="InterPro" id="IPR011706">
    <property type="entry name" value="Cu-oxidase_C"/>
</dbReference>
<comment type="caution">
    <text evidence="7">The sequence shown here is derived from an EMBL/GenBank/DDBJ whole genome shotgun (WGS) entry which is preliminary data.</text>
</comment>
<feature type="domain" description="Plastocyanin-like" evidence="5">
    <location>
        <begin position="364"/>
        <end position="496"/>
    </location>
</feature>
<reference evidence="7" key="1">
    <citation type="submission" date="2022-07" db="EMBL/GenBank/DDBJ databases">
        <title>Phylogenomic reconstructions and comparative analyses of Kickxellomycotina fungi.</title>
        <authorList>
            <person name="Reynolds N.K."/>
            <person name="Stajich J.E."/>
            <person name="Barry K."/>
            <person name="Grigoriev I.V."/>
            <person name="Crous P."/>
            <person name="Smith M.E."/>
        </authorList>
    </citation>
    <scope>NUCLEOTIDE SEQUENCE</scope>
    <source>
        <strain evidence="7">NRRL 1566</strain>
    </source>
</reference>
<dbReference type="InterPro" id="IPR001117">
    <property type="entry name" value="Cu-oxidase_2nd"/>
</dbReference>
<dbReference type="Pfam" id="PF00394">
    <property type="entry name" value="Cu-oxidase"/>
    <property type="match status" value="1"/>
</dbReference>
<dbReference type="OrthoDB" id="2121828at2759"/>
<accession>A0A9W8IE11</accession>
<evidence type="ECO:0000313" key="8">
    <source>
        <dbReference type="Proteomes" id="UP001139887"/>
    </source>
</evidence>
<feature type="signal peptide" evidence="3">
    <location>
        <begin position="1"/>
        <end position="17"/>
    </location>
</feature>
<feature type="chain" id="PRO_5040784130" evidence="3">
    <location>
        <begin position="18"/>
        <end position="544"/>
    </location>
</feature>
<dbReference type="GO" id="GO:0005507">
    <property type="term" value="F:copper ion binding"/>
    <property type="evidence" value="ECO:0007669"/>
    <property type="project" value="InterPro"/>
</dbReference>
<gene>
    <name evidence="7" type="primary">FET3_6</name>
    <name evidence="7" type="ORF">IWW36_002808</name>
</gene>
<keyword evidence="8" id="KW-1185">Reference proteome</keyword>
<dbReference type="Pfam" id="PF07732">
    <property type="entry name" value="Cu-oxidase_3"/>
    <property type="match status" value="1"/>
</dbReference>
<dbReference type="InterPro" id="IPR011707">
    <property type="entry name" value="Cu-oxidase-like_N"/>
</dbReference>
<evidence type="ECO:0000259" key="6">
    <source>
        <dbReference type="Pfam" id="PF07732"/>
    </source>
</evidence>
<protein>
    <submittedName>
        <fullName evidence="7">Ferroxidase fet3</fullName>
    </submittedName>
</protein>
<name>A0A9W8IE11_9FUNG</name>
<evidence type="ECO:0000256" key="2">
    <source>
        <dbReference type="ARBA" id="ARBA00023008"/>
    </source>
</evidence>
<dbReference type="GO" id="GO:0016491">
    <property type="term" value="F:oxidoreductase activity"/>
    <property type="evidence" value="ECO:0007669"/>
    <property type="project" value="InterPro"/>
</dbReference>
<evidence type="ECO:0000313" key="7">
    <source>
        <dbReference type="EMBL" id="KAJ2849192.1"/>
    </source>
</evidence>
<dbReference type="InterPro" id="IPR008972">
    <property type="entry name" value="Cupredoxin"/>
</dbReference>
<feature type="domain" description="Plastocyanin-like" evidence="4">
    <location>
        <begin position="150"/>
        <end position="273"/>
    </location>
</feature>